<evidence type="ECO:0000256" key="18">
    <source>
        <dbReference type="ARBA" id="ARBA00049046"/>
    </source>
</evidence>
<keyword evidence="4" id="KW-0436">Ligase</keyword>
<dbReference type="SUPFAM" id="SSF52374">
    <property type="entry name" value="Nucleotidylyl transferase"/>
    <property type="match status" value="1"/>
</dbReference>
<proteinExistence type="inferred from homology"/>
<dbReference type="InterPro" id="IPR024909">
    <property type="entry name" value="Cys-tRNA/MSH_ligase"/>
</dbReference>
<evidence type="ECO:0000256" key="6">
    <source>
        <dbReference type="ARBA" id="ARBA00022741"/>
    </source>
</evidence>
<evidence type="ECO:0000256" key="14">
    <source>
        <dbReference type="ARBA" id="ARBA00047499"/>
    </source>
</evidence>
<evidence type="ECO:0000256" key="12">
    <source>
        <dbReference type="ARBA" id="ARBA00043868"/>
    </source>
</evidence>
<dbReference type="CDD" id="cd00672">
    <property type="entry name" value="CysRS_core"/>
    <property type="match status" value="1"/>
</dbReference>
<evidence type="ECO:0000256" key="5">
    <source>
        <dbReference type="ARBA" id="ARBA00022723"/>
    </source>
</evidence>
<dbReference type="PANTHER" id="PTHR10890">
    <property type="entry name" value="CYSTEINYL-TRNA SYNTHETASE"/>
    <property type="match status" value="1"/>
</dbReference>
<evidence type="ECO:0000256" key="7">
    <source>
        <dbReference type="ARBA" id="ARBA00022833"/>
    </source>
</evidence>
<evidence type="ECO:0000256" key="9">
    <source>
        <dbReference type="ARBA" id="ARBA00022917"/>
    </source>
</evidence>
<comment type="catalytic activity">
    <reaction evidence="16">
        <text>S-sulfanyl-L-cysteine + L-cysteine = S-disulfanyl-L-cysteine + L-alanine</text>
        <dbReference type="Rhea" id="RHEA:78627"/>
        <dbReference type="ChEBI" id="CHEBI:35235"/>
        <dbReference type="ChEBI" id="CHEBI:57972"/>
        <dbReference type="ChEBI" id="CHEBI:58591"/>
        <dbReference type="ChEBI" id="CHEBI:229465"/>
    </reaction>
    <physiologicalReaction direction="left-to-right" evidence="16">
        <dbReference type="Rhea" id="RHEA:78628"/>
    </physiologicalReaction>
</comment>
<keyword evidence="6" id="KW-0547">Nucleotide-binding</keyword>
<keyword evidence="7" id="KW-0862">Zinc</keyword>
<evidence type="ECO:0000313" key="21">
    <source>
        <dbReference type="Proteomes" id="UP000663856"/>
    </source>
</evidence>
<evidence type="ECO:0000259" key="19">
    <source>
        <dbReference type="Pfam" id="PF01406"/>
    </source>
</evidence>
<dbReference type="InterPro" id="IPR014729">
    <property type="entry name" value="Rossmann-like_a/b/a_fold"/>
</dbReference>
<sequence>MIRFQSRLASFRSLLSSSYQRYYSSSSQIHDVYIYNSKIKSMEKFEPKYPGTIFWYSCGPTVYDSSHIGHASTYVTLDIIHRILKHVFNYNIVLMMGITDIDDKIINRSQKEHVHYLEISKKYEQEFIDDMSKLNVQPPTLYARVSEHIPLIINFIQKLIDDGFAYSCPSGSVYFNMTRYGEKNEYNHHRMNEQGVSSLESDILNEKRNARDFALWKGRDKAANELKFQSPWGFGRPGWHIECSAMVNRTFGSHLDIHSGGLDLVFPHHANEILQSTAYHGNKTWVNYWLHAGLLNTKSMDEKMSKSLNNTILIRDMLKTYTATQFRLFCLMHDYRSPRSFESAAIQQALFVDKLFKAFFETVQACQKGLVDISTLSEAEIITKIRNAQEEIVDVLANNFDTPSAMTQLQELVHWINSHMNYDAPTTNENTIHNIPTCALFLAVDFIQSWLNIFGIDISLSGHQNQNSSSDRILLENVIEKSVQFRTNIREICRRSPSDGVNHKKLLLEQCDDYRSQMKYLGVDIKDRHQASTWSFKK</sequence>
<dbReference type="InterPro" id="IPR032678">
    <property type="entry name" value="tRNA-synt_1_cat_dom"/>
</dbReference>
<comment type="catalytic activity">
    <reaction evidence="18">
        <text>tRNA(Cys) + L-cysteine + ATP = L-cysteinyl-tRNA(Cys) + AMP + diphosphate</text>
        <dbReference type="Rhea" id="RHEA:17773"/>
        <dbReference type="Rhea" id="RHEA-COMP:9661"/>
        <dbReference type="Rhea" id="RHEA-COMP:9679"/>
        <dbReference type="ChEBI" id="CHEBI:30616"/>
        <dbReference type="ChEBI" id="CHEBI:33019"/>
        <dbReference type="ChEBI" id="CHEBI:35235"/>
        <dbReference type="ChEBI" id="CHEBI:78442"/>
        <dbReference type="ChEBI" id="CHEBI:78517"/>
        <dbReference type="ChEBI" id="CHEBI:456215"/>
        <dbReference type="EC" id="6.1.1.16"/>
    </reaction>
    <physiologicalReaction direction="right-to-left" evidence="18">
        <dbReference type="Rhea" id="RHEA:17775"/>
    </physiologicalReaction>
</comment>
<comment type="caution">
    <text evidence="20">The sequence shown here is derived from an EMBL/GenBank/DDBJ whole genome shotgun (WGS) entry which is preliminary data.</text>
</comment>
<evidence type="ECO:0000313" key="20">
    <source>
        <dbReference type="EMBL" id="CAF2061869.1"/>
    </source>
</evidence>
<keyword evidence="8" id="KW-0067">ATP-binding</keyword>
<evidence type="ECO:0000256" key="17">
    <source>
        <dbReference type="ARBA" id="ARBA00048609"/>
    </source>
</evidence>
<keyword evidence="10" id="KW-0030">Aminoacyl-tRNA synthetase</keyword>
<dbReference type="EMBL" id="CAJNRF010004626">
    <property type="protein sequence ID" value="CAF2061869.1"/>
    <property type="molecule type" value="Genomic_DNA"/>
</dbReference>
<evidence type="ECO:0000256" key="2">
    <source>
        <dbReference type="ARBA" id="ARBA00005594"/>
    </source>
</evidence>
<evidence type="ECO:0000256" key="10">
    <source>
        <dbReference type="ARBA" id="ARBA00023146"/>
    </source>
</evidence>
<dbReference type="GO" id="GO:0046872">
    <property type="term" value="F:metal ion binding"/>
    <property type="evidence" value="ECO:0007669"/>
    <property type="project" value="UniProtKB-KW"/>
</dbReference>
<dbReference type="NCBIfam" id="TIGR00435">
    <property type="entry name" value="cysS"/>
    <property type="match status" value="1"/>
</dbReference>
<dbReference type="InterPro" id="IPR009080">
    <property type="entry name" value="tRNAsynth_Ia_anticodon-bd"/>
</dbReference>
<evidence type="ECO:0000256" key="16">
    <source>
        <dbReference type="ARBA" id="ARBA00047731"/>
    </source>
</evidence>
<name>A0A816QM69_9BILA</name>
<dbReference type="GO" id="GO:0004817">
    <property type="term" value="F:cysteine-tRNA ligase activity"/>
    <property type="evidence" value="ECO:0007669"/>
    <property type="project" value="UniProtKB-EC"/>
</dbReference>
<dbReference type="GO" id="GO:0005524">
    <property type="term" value="F:ATP binding"/>
    <property type="evidence" value="ECO:0007669"/>
    <property type="project" value="UniProtKB-KW"/>
</dbReference>
<comment type="function">
    <text evidence="12">Mitochondrial cysteine-specific aminoacyl-tRNA synthetase that catalyzes the ATP-dependent ligation of cysteine to tRNA(Cys).</text>
</comment>
<dbReference type="Pfam" id="PF01406">
    <property type="entry name" value="tRNA-synt_1e"/>
    <property type="match status" value="1"/>
</dbReference>
<reference evidence="20" key="1">
    <citation type="submission" date="2021-02" db="EMBL/GenBank/DDBJ databases">
        <authorList>
            <person name="Nowell W R."/>
        </authorList>
    </citation>
    <scope>NUCLEOTIDE SEQUENCE</scope>
</reference>
<dbReference type="InterPro" id="IPR015803">
    <property type="entry name" value="Cys-tRNA-ligase"/>
</dbReference>
<evidence type="ECO:0000256" key="4">
    <source>
        <dbReference type="ARBA" id="ARBA00022598"/>
    </source>
</evidence>
<dbReference type="PRINTS" id="PR00983">
    <property type="entry name" value="TRNASYNTHCYS"/>
</dbReference>
<dbReference type="GO" id="GO:0006423">
    <property type="term" value="P:cysteinyl-tRNA aminoacylation"/>
    <property type="evidence" value="ECO:0007669"/>
    <property type="project" value="InterPro"/>
</dbReference>
<accession>A0A816QM69</accession>
<dbReference type="HAMAP" id="MF_00041">
    <property type="entry name" value="Cys_tRNA_synth"/>
    <property type="match status" value="1"/>
</dbReference>
<protein>
    <recommendedName>
        <fullName evidence="3">cysteine--tRNA ligase</fullName>
        <ecNumber evidence="3">6.1.1.16</ecNumber>
    </recommendedName>
    <alternativeName>
        <fullName evidence="11">Cysteinyl-tRNA synthetase</fullName>
    </alternativeName>
</protein>
<dbReference type="AlphaFoldDB" id="A0A816QM69"/>
<evidence type="ECO:0000256" key="3">
    <source>
        <dbReference type="ARBA" id="ARBA00012832"/>
    </source>
</evidence>
<evidence type="ECO:0000256" key="11">
    <source>
        <dbReference type="ARBA" id="ARBA00031499"/>
    </source>
</evidence>
<dbReference type="PANTHER" id="PTHR10890:SF27">
    <property type="entry name" value="CYSTEINE--TRNA LIGASE, MITOCHONDRIAL-RELATED"/>
    <property type="match status" value="1"/>
</dbReference>
<organism evidence="20 21">
    <name type="scientific">Rotaria magnacalcarata</name>
    <dbReference type="NCBI Taxonomy" id="392030"/>
    <lineage>
        <taxon>Eukaryota</taxon>
        <taxon>Metazoa</taxon>
        <taxon>Spiralia</taxon>
        <taxon>Gnathifera</taxon>
        <taxon>Rotifera</taxon>
        <taxon>Eurotatoria</taxon>
        <taxon>Bdelloidea</taxon>
        <taxon>Philodinida</taxon>
        <taxon>Philodinidae</taxon>
        <taxon>Rotaria</taxon>
    </lineage>
</organism>
<dbReference type="EC" id="6.1.1.16" evidence="3"/>
<comment type="catalytic activity">
    <reaction evidence="17">
        <text>S-sulfanyl-L-cysteine + tRNA(Cys) + ATP = (S)-sulfanyl-L-cysteinyl-tRNA(Cys) + AMP + diphosphate</text>
        <dbReference type="Rhea" id="RHEA:78647"/>
        <dbReference type="Rhea" id="RHEA-COMP:9661"/>
        <dbReference type="Rhea" id="RHEA-COMP:19119"/>
        <dbReference type="ChEBI" id="CHEBI:30616"/>
        <dbReference type="ChEBI" id="CHEBI:33019"/>
        <dbReference type="ChEBI" id="CHEBI:58591"/>
        <dbReference type="ChEBI" id="CHEBI:78442"/>
        <dbReference type="ChEBI" id="CHEBI:229520"/>
        <dbReference type="ChEBI" id="CHEBI:456215"/>
    </reaction>
    <physiologicalReaction direction="left-to-right" evidence="17">
        <dbReference type="Rhea" id="RHEA:78648"/>
    </physiologicalReaction>
</comment>
<comment type="similarity">
    <text evidence="2">Belongs to the class-I aminoacyl-tRNA synthetase family.</text>
</comment>
<comment type="catalytic activity">
    <reaction evidence="15">
        <text>2 L-cysteine = S-sulfanyl-L-cysteine + L-alanine</text>
        <dbReference type="Rhea" id="RHEA:78543"/>
        <dbReference type="ChEBI" id="CHEBI:35235"/>
        <dbReference type="ChEBI" id="CHEBI:57972"/>
        <dbReference type="ChEBI" id="CHEBI:58591"/>
    </reaction>
    <physiologicalReaction direction="left-to-right" evidence="15">
        <dbReference type="Rhea" id="RHEA:78544"/>
    </physiologicalReaction>
</comment>
<evidence type="ECO:0000256" key="1">
    <source>
        <dbReference type="ARBA" id="ARBA00001947"/>
    </source>
</evidence>
<comment type="function">
    <text evidence="13">In addition to its role as an aminoacyl-tRNA synthetase, has also cysteine persulfide synthase activity. Produces reactive persulfide species such as cysteine persulfide (CysSSH) from substrate cysteine and mediate direct incorporation of CysSSH into proteins during translations, resulting in protein persulfides and polysulfides. CysSSHs behave as potent antioxidants and cellular protectants.</text>
</comment>
<evidence type="ECO:0000256" key="15">
    <source>
        <dbReference type="ARBA" id="ARBA00047548"/>
    </source>
</evidence>
<dbReference type="Proteomes" id="UP000663856">
    <property type="component" value="Unassembled WGS sequence"/>
</dbReference>
<dbReference type="Gene3D" id="1.20.120.1910">
    <property type="entry name" value="Cysteine-tRNA ligase, C-terminal anti-codon recognition domain"/>
    <property type="match status" value="1"/>
</dbReference>
<dbReference type="Gene3D" id="3.40.50.620">
    <property type="entry name" value="HUPs"/>
    <property type="match status" value="1"/>
</dbReference>
<comment type="catalytic activity">
    <reaction evidence="14">
        <text>S-disulfanyl-L-cysteine + tRNA(Cys) + ATP = (S)-disulfanyl-L-cysteinyl-tRNA(Cys) + AMP + diphosphate</text>
        <dbReference type="Rhea" id="RHEA:78651"/>
        <dbReference type="Rhea" id="RHEA-COMP:9661"/>
        <dbReference type="Rhea" id="RHEA-COMP:19120"/>
        <dbReference type="ChEBI" id="CHEBI:30616"/>
        <dbReference type="ChEBI" id="CHEBI:33019"/>
        <dbReference type="ChEBI" id="CHEBI:78442"/>
        <dbReference type="ChEBI" id="CHEBI:229465"/>
        <dbReference type="ChEBI" id="CHEBI:229521"/>
        <dbReference type="ChEBI" id="CHEBI:456215"/>
    </reaction>
    <physiologicalReaction direction="left-to-right" evidence="14">
        <dbReference type="Rhea" id="RHEA:78652"/>
    </physiologicalReaction>
</comment>
<dbReference type="FunFam" id="3.40.50.620:FF:000027">
    <property type="entry name" value="Cysteine--tRNA ligase, cytoplasmic"/>
    <property type="match status" value="1"/>
</dbReference>
<comment type="cofactor">
    <cofactor evidence="1">
        <name>Zn(2+)</name>
        <dbReference type="ChEBI" id="CHEBI:29105"/>
    </cofactor>
</comment>
<gene>
    <name evidence="20" type="ORF">WKI299_LOCUS12254</name>
</gene>
<keyword evidence="9" id="KW-0648">Protein biosynthesis</keyword>
<evidence type="ECO:0000256" key="13">
    <source>
        <dbReference type="ARBA" id="ARBA00045476"/>
    </source>
</evidence>
<dbReference type="SUPFAM" id="SSF47323">
    <property type="entry name" value="Anticodon-binding domain of a subclass of class I aminoacyl-tRNA synthetases"/>
    <property type="match status" value="1"/>
</dbReference>
<feature type="domain" description="tRNA synthetases class I catalytic" evidence="19">
    <location>
        <begin position="46"/>
        <end position="349"/>
    </location>
</feature>
<evidence type="ECO:0000256" key="8">
    <source>
        <dbReference type="ARBA" id="ARBA00022840"/>
    </source>
</evidence>
<dbReference type="GO" id="GO:0005737">
    <property type="term" value="C:cytoplasm"/>
    <property type="evidence" value="ECO:0007669"/>
    <property type="project" value="TreeGrafter"/>
</dbReference>
<keyword evidence="5" id="KW-0479">Metal-binding</keyword>